<dbReference type="GO" id="GO:0016491">
    <property type="term" value="F:oxidoreductase activity"/>
    <property type="evidence" value="ECO:0007669"/>
    <property type="project" value="UniProtKB-KW"/>
</dbReference>
<name>A0A7C9V7L7_9HYPH</name>
<dbReference type="InterPro" id="IPR051814">
    <property type="entry name" value="NAD(P)H-dep_FMN_reductase"/>
</dbReference>
<evidence type="ECO:0000256" key="4">
    <source>
        <dbReference type="ARBA" id="ARBA00023002"/>
    </source>
</evidence>
<dbReference type="Proteomes" id="UP000481252">
    <property type="component" value="Unassembled WGS sequence"/>
</dbReference>
<dbReference type="InterPro" id="IPR029039">
    <property type="entry name" value="Flavoprotein-like_sf"/>
</dbReference>
<reference evidence="6 7" key="1">
    <citation type="submission" date="2020-02" db="EMBL/GenBank/DDBJ databases">
        <title>Genome sequence of the type strain CGMCC 1.15528 of Mesorhizobium zhangyense.</title>
        <authorList>
            <person name="Gao J."/>
            <person name="Sun J."/>
        </authorList>
    </citation>
    <scope>NUCLEOTIDE SEQUENCE [LARGE SCALE GENOMIC DNA]</scope>
    <source>
        <strain evidence="6 7">CGMCC 1.15528</strain>
    </source>
</reference>
<evidence type="ECO:0000256" key="1">
    <source>
        <dbReference type="ARBA" id="ARBA00005990"/>
    </source>
</evidence>
<keyword evidence="3" id="KW-0288">FMN</keyword>
<dbReference type="Gene3D" id="3.40.50.360">
    <property type="match status" value="1"/>
</dbReference>
<dbReference type="PANTHER" id="PTHR43408:SF2">
    <property type="entry name" value="FMN REDUCTASE (NADPH)"/>
    <property type="match status" value="1"/>
</dbReference>
<keyword evidence="7" id="KW-1185">Reference proteome</keyword>
<dbReference type="Pfam" id="PF03358">
    <property type="entry name" value="FMN_red"/>
    <property type="match status" value="1"/>
</dbReference>
<dbReference type="SUPFAM" id="SSF52218">
    <property type="entry name" value="Flavoproteins"/>
    <property type="match status" value="1"/>
</dbReference>
<dbReference type="AlphaFoldDB" id="A0A7C9V7L7"/>
<dbReference type="RefSeq" id="WP_165117598.1">
    <property type="nucleotide sequence ID" value="NZ_JAAKZG010000004.1"/>
</dbReference>
<proteinExistence type="inferred from homology"/>
<evidence type="ECO:0000313" key="6">
    <source>
        <dbReference type="EMBL" id="NGN41823.1"/>
    </source>
</evidence>
<dbReference type="InterPro" id="IPR019912">
    <property type="entry name" value="FMN_Rdtase_MsuE-like"/>
</dbReference>
<keyword evidence="2" id="KW-0285">Flavoprotein</keyword>
<comment type="similarity">
    <text evidence="1">Belongs to the SsuE family.</text>
</comment>
<evidence type="ECO:0000256" key="3">
    <source>
        <dbReference type="ARBA" id="ARBA00022643"/>
    </source>
</evidence>
<sequence length="187" mass="19906">MSNRTVVGFSGNITRPSKTRGFVDHVVKSIAARSALSANVFDIEDLGPSLATARWQRDLDSDAADILRAIVDADVLVVGSPTYKGSYTGLFKHFFDLIDPAALRGKPVVLTATGGGDRHSLIVEHQLRPLFGFFEAFVLPTAIYASDRDFIDGTLSSEAIQARTAQAVEEAALLLGARSATAAIAAE</sequence>
<evidence type="ECO:0000313" key="7">
    <source>
        <dbReference type="Proteomes" id="UP000481252"/>
    </source>
</evidence>
<dbReference type="PANTHER" id="PTHR43408">
    <property type="entry name" value="FMN REDUCTASE (NADPH)"/>
    <property type="match status" value="1"/>
</dbReference>
<evidence type="ECO:0000259" key="5">
    <source>
        <dbReference type="Pfam" id="PF03358"/>
    </source>
</evidence>
<gene>
    <name evidence="6" type="primary">msuE</name>
    <name evidence="6" type="ORF">G6N74_12155</name>
</gene>
<dbReference type="InterPro" id="IPR005025">
    <property type="entry name" value="FMN_Rdtase-like_dom"/>
</dbReference>
<accession>A0A7C9V7L7</accession>
<dbReference type="EMBL" id="JAAKZG010000004">
    <property type="protein sequence ID" value="NGN41823.1"/>
    <property type="molecule type" value="Genomic_DNA"/>
</dbReference>
<feature type="domain" description="NADPH-dependent FMN reductase-like" evidence="5">
    <location>
        <begin position="6"/>
        <end position="147"/>
    </location>
</feature>
<comment type="caution">
    <text evidence="6">The sequence shown here is derived from an EMBL/GenBank/DDBJ whole genome shotgun (WGS) entry which is preliminary data.</text>
</comment>
<protein>
    <submittedName>
        <fullName evidence="6">FMN reductase</fullName>
    </submittedName>
</protein>
<keyword evidence="4" id="KW-0560">Oxidoreductase</keyword>
<dbReference type="NCBIfam" id="TIGR03566">
    <property type="entry name" value="FMN_reduc_MsuE"/>
    <property type="match status" value="1"/>
</dbReference>
<evidence type="ECO:0000256" key="2">
    <source>
        <dbReference type="ARBA" id="ARBA00022630"/>
    </source>
</evidence>
<organism evidence="6 7">
    <name type="scientific">Mesorhizobium zhangyense</name>
    <dbReference type="NCBI Taxonomy" id="1776730"/>
    <lineage>
        <taxon>Bacteria</taxon>
        <taxon>Pseudomonadati</taxon>
        <taxon>Pseudomonadota</taxon>
        <taxon>Alphaproteobacteria</taxon>
        <taxon>Hyphomicrobiales</taxon>
        <taxon>Phyllobacteriaceae</taxon>
        <taxon>Mesorhizobium</taxon>
    </lineage>
</organism>